<protein>
    <submittedName>
        <fullName evidence="1">Uncharacterized protein</fullName>
    </submittedName>
</protein>
<dbReference type="EMBL" id="CP089977">
    <property type="protein sequence ID" value="UXZ04723.1"/>
    <property type="molecule type" value="Genomic_DNA"/>
</dbReference>
<keyword evidence="2" id="KW-1185">Reference proteome</keyword>
<accession>A0ABY6F3Q8</accession>
<organism evidence="1 2">
    <name type="scientific">Moraxella nasicaprae</name>
    <dbReference type="NCBI Taxonomy" id="2904122"/>
    <lineage>
        <taxon>Bacteria</taxon>
        <taxon>Pseudomonadati</taxon>
        <taxon>Pseudomonadota</taxon>
        <taxon>Gammaproteobacteria</taxon>
        <taxon>Moraxellales</taxon>
        <taxon>Moraxellaceae</taxon>
        <taxon>Moraxella</taxon>
    </lineage>
</organism>
<evidence type="ECO:0000313" key="1">
    <source>
        <dbReference type="EMBL" id="UXZ04723.1"/>
    </source>
</evidence>
<gene>
    <name evidence="1" type="ORF">LU297_09195</name>
</gene>
<dbReference type="Proteomes" id="UP001063782">
    <property type="component" value="Chromosome"/>
</dbReference>
<reference evidence="1" key="1">
    <citation type="submission" date="2021-12" db="EMBL/GenBank/DDBJ databases">
        <title>taxonomy of Moraxella sp. ZY201224.</title>
        <authorList>
            <person name="Li F."/>
        </authorList>
    </citation>
    <scope>NUCLEOTIDE SEQUENCE</scope>
    <source>
        <strain evidence="1">ZY201224</strain>
    </source>
</reference>
<sequence>MHNFIYVCYLSCFDHWLTEIEADECQILIFDIAKDNRNLDEYFEGEKRFLGFYTAISDLVEDVKTNKLFNTKSKSFQEILLNSLREKSLKEIYYPEKKF</sequence>
<dbReference type="RefSeq" id="WP_263076215.1">
    <property type="nucleotide sequence ID" value="NZ_CP089977.1"/>
</dbReference>
<evidence type="ECO:0000313" key="2">
    <source>
        <dbReference type="Proteomes" id="UP001063782"/>
    </source>
</evidence>
<name>A0ABY6F3Q8_9GAMM</name>
<proteinExistence type="predicted"/>